<reference evidence="3 4" key="1">
    <citation type="submission" date="2020-08" db="EMBL/GenBank/DDBJ databases">
        <title>Genomic Encyclopedia of Type Strains, Phase IV (KMG-IV): sequencing the most valuable type-strain genomes for metagenomic binning, comparative biology and taxonomic classification.</title>
        <authorList>
            <person name="Goeker M."/>
        </authorList>
    </citation>
    <scope>NUCLEOTIDE SEQUENCE [LARGE SCALE GENOMIC DNA]</scope>
    <source>
        <strain evidence="3 4">DSM 104969</strain>
    </source>
</reference>
<evidence type="ECO:0000259" key="2">
    <source>
        <dbReference type="Pfam" id="PF02470"/>
    </source>
</evidence>
<keyword evidence="1" id="KW-1133">Transmembrane helix</keyword>
<sequence length="296" mass="32231">MDKVSKEVKIGIAFVIAIFLLYYGISFLKGINLFKPSNTYMVVFDDISGLSQSSPVTLNGFQVGLVSSMELNTNSSDNKVIVFLDMDKGVKIPKGSKMTLDVSMLGSATIIMDTNPYTKEYYSDTDTIVGIKKKGMLDAADTMLPQIQELMPKIDSILTGLQTLVNSPALTQSLADVNQITGNLAQSTKQLNVMMSALNKDVPAITGNLNTMSTNLNGVSSQLGQMDISSTFQSIDATVKNLENLSNRINSKEGSLGLLLNDRQLYDSINNTIGNASLLLEDIRKNPSRYINVKVF</sequence>
<protein>
    <submittedName>
        <fullName evidence="3">Phospholipid/cholesterol/gamma-HCH transport system substrate-binding protein</fullName>
    </submittedName>
</protein>
<accession>A0A840CUH8</accession>
<dbReference type="InterPro" id="IPR003399">
    <property type="entry name" value="Mce/MlaD"/>
</dbReference>
<dbReference type="EMBL" id="JACIEP010000031">
    <property type="protein sequence ID" value="MBB4038339.1"/>
    <property type="molecule type" value="Genomic_DNA"/>
</dbReference>
<organism evidence="3 4">
    <name type="scientific">Dysgonomonas hofstadii</name>
    <dbReference type="NCBI Taxonomy" id="637886"/>
    <lineage>
        <taxon>Bacteria</taxon>
        <taxon>Pseudomonadati</taxon>
        <taxon>Bacteroidota</taxon>
        <taxon>Bacteroidia</taxon>
        <taxon>Bacteroidales</taxon>
        <taxon>Dysgonomonadaceae</taxon>
        <taxon>Dysgonomonas</taxon>
    </lineage>
</organism>
<dbReference type="PANTHER" id="PTHR33371">
    <property type="entry name" value="INTERMEMBRANE PHOSPHOLIPID TRANSPORT SYSTEM BINDING PROTEIN MLAD-RELATED"/>
    <property type="match status" value="1"/>
</dbReference>
<keyword evidence="1" id="KW-0472">Membrane</keyword>
<gene>
    <name evidence="3" type="ORF">GGR21_004273</name>
</gene>
<name>A0A840CUH8_9BACT</name>
<dbReference type="RefSeq" id="WP_183309123.1">
    <property type="nucleotide sequence ID" value="NZ_JACIEP010000031.1"/>
</dbReference>
<dbReference type="InterPro" id="IPR052336">
    <property type="entry name" value="MlaD_Phospholipid_Transporter"/>
</dbReference>
<evidence type="ECO:0000313" key="4">
    <source>
        <dbReference type="Proteomes" id="UP000555103"/>
    </source>
</evidence>
<dbReference type="PANTHER" id="PTHR33371:SF4">
    <property type="entry name" value="INTERMEMBRANE PHOSPHOLIPID TRANSPORT SYSTEM BINDING PROTEIN MLAD"/>
    <property type="match status" value="1"/>
</dbReference>
<evidence type="ECO:0000313" key="3">
    <source>
        <dbReference type="EMBL" id="MBB4038339.1"/>
    </source>
</evidence>
<keyword evidence="4" id="KW-1185">Reference proteome</keyword>
<dbReference type="AlphaFoldDB" id="A0A840CUH8"/>
<dbReference type="Proteomes" id="UP000555103">
    <property type="component" value="Unassembled WGS sequence"/>
</dbReference>
<feature type="transmembrane region" description="Helical" evidence="1">
    <location>
        <begin position="12"/>
        <end position="31"/>
    </location>
</feature>
<proteinExistence type="predicted"/>
<keyword evidence="1" id="KW-0812">Transmembrane</keyword>
<evidence type="ECO:0000256" key="1">
    <source>
        <dbReference type="SAM" id="Phobius"/>
    </source>
</evidence>
<feature type="domain" description="Mce/MlaD" evidence="2">
    <location>
        <begin position="37"/>
        <end position="104"/>
    </location>
</feature>
<dbReference type="Pfam" id="PF02470">
    <property type="entry name" value="MlaD"/>
    <property type="match status" value="1"/>
</dbReference>
<comment type="caution">
    <text evidence="3">The sequence shown here is derived from an EMBL/GenBank/DDBJ whole genome shotgun (WGS) entry which is preliminary data.</text>
</comment>